<feature type="transmembrane region" description="Helical" evidence="6">
    <location>
        <begin position="548"/>
        <end position="574"/>
    </location>
</feature>
<feature type="compositionally biased region" description="Basic and acidic residues" evidence="5">
    <location>
        <begin position="584"/>
        <end position="596"/>
    </location>
</feature>
<accession>A0A9W9ZFH3</accession>
<keyword evidence="9" id="KW-1185">Reference proteome</keyword>
<keyword evidence="6" id="KW-0812">Transmembrane</keyword>
<evidence type="ECO:0000256" key="4">
    <source>
        <dbReference type="SAM" id="Coils"/>
    </source>
</evidence>
<keyword evidence="6" id="KW-0472">Membrane</keyword>
<dbReference type="Proteomes" id="UP001163046">
    <property type="component" value="Unassembled WGS sequence"/>
</dbReference>
<keyword evidence="3" id="KW-0862">Zinc</keyword>
<evidence type="ECO:0000256" key="5">
    <source>
        <dbReference type="SAM" id="MobiDB-lite"/>
    </source>
</evidence>
<protein>
    <recommendedName>
        <fullName evidence="7">Zinc finger PHD-type domain-containing protein</fullName>
    </recommendedName>
</protein>
<evidence type="ECO:0000313" key="9">
    <source>
        <dbReference type="Proteomes" id="UP001163046"/>
    </source>
</evidence>
<feature type="compositionally biased region" description="Acidic residues" evidence="5">
    <location>
        <begin position="606"/>
        <end position="617"/>
    </location>
</feature>
<proteinExistence type="predicted"/>
<dbReference type="AlphaFoldDB" id="A0A9W9ZFH3"/>
<dbReference type="EMBL" id="MU826353">
    <property type="protein sequence ID" value="KAJ7380556.1"/>
    <property type="molecule type" value="Genomic_DNA"/>
</dbReference>
<name>A0A9W9ZFH3_9CNID</name>
<evidence type="ECO:0000313" key="8">
    <source>
        <dbReference type="EMBL" id="KAJ7380556.1"/>
    </source>
</evidence>
<keyword evidence="2" id="KW-0863">Zinc-finger</keyword>
<keyword evidence="6" id="KW-1133">Transmembrane helix</keyword>
<keyword evidence="1" id="KW-0479">Metal-binding</keyword>
<gene>
    <name evidence="8" type="ORF">OS493_009023</name>
</gene>
<comment type="caution">
    <text evidence="8">The sequence shown here is derived from an EMBL/GenBank/DDBJ whole genome shotgun (WGS) entry which is preliminary data.</text>
</comment>
<dbReference type="GO" id="GO:0008270">
    <property type="term" value="F:zinc ion binding"/>
    <property type="evidence" value="ECO:0007669"/>
    <property type="project" value="UniProtKB-KW"/>
</dbReference>
<evidence type="ECO:0000259" key="7">
    <source>
        <dbReference type="SMART" id="SM00249"/>
    </source>
</evidence>
<feature type="domain" description="Zinc finger PHD-type" evidence="7">
    <location>
        <begin position="101"/>
        <end position="163"/>
    </location>
</feature>
<feature type="region of interest" description="Disordered" evidence="5">
    <location>
        <begin position="584"/>
        <end position="619"/>
    </location>
</feature>
<dbReference type="SMART" id="SM00249">
    <property type="entry name" value="PHD"/>
    <property type="match status" value="1"/>
</dbReference>
<evidence type="ECO:0000256" key="1">
    <source>
        <dbReference type="ARBA" id="ARBA00022723"/>
    </source>
</evidence>
<sequence length="684" mass="77847">MLPVLIKGNIVRLDGSEIVVINNPELETFAIWGNAPDKPDENTVISSEELLDLDNGILMASLDQFTNEHRGALINLAATASLNDDTEDGSDSEVDEDSPSHCALYREKTCKYLDTTFKTPKTTNWIGCCYPSCDRWYHEQCLSLHFSSKETKEAYTLVCPKHKDVRKHFKEKIVALASDSHALEGETLPLHPKPKRLRRFQSESGVQDQMSYSTRPNYVEYEGQYFHMAEFLSLQQGKVYRPSMSRLSRWMSFARNDFYERVEKTIQPVRTSSGVYRNDIVTLWIPSEGLRVGYVIRLVISPSLKSTYPLFEIKAGDRAKSDKTTVCVKLLNVDKRSPVESWQLTVSASPDFKWCGVRCILKVLGTVSDETKWPLSADMSDVVSKIAELEEIDKSREEAEKLLRKEEKEKMKQGREEDMTVKLLKQILSEMSVPFNRTAKKADLIKMVKEARKEMSTADNNFALGQGTEGSYFATNSWAVVEQTIHCNCDLHRRTLQTIPIYYDERKERLLHLLLHLLFLLELTGKYLDVFVYLFLLTQILETIRMTVFLFEAIYSVVVLARLFKLICVAFLFASAIQDRGKSTCDNEKQTQETNKRPGTSNEQSTNDDNDETVPESEEMRNKRLAALAALGGAGGHPKRICTCQDSGKDEAESSGTVSDIPEVMWTATDKIRSYRCTMLRCCI</sequence>
<evidence type="ECO:0000256" key="3">
    <source>
        <dbReference type="ARBA" id="ARBA00022833"/>
    </source>
</evidence>
<organism evidence="8 9">
    <name type="scientific">Desmophyllum pertusum</name>
    <dbReference type="NCBI Taxonomy" id="174260"/>
    <lineage>
        <taxon>Eukaryota</taxon>
        <taxon>Metazoa</taxon>
        <taxon>Cnidaria</taxon>
        <taxon>Anthozoa</taxon>
        <taxon>Hexacorallia</taxon>
        <taxon>Scleractinia</taxon>
        <taxon>Caryophylliina</taxon>
        <taxon>Caryophylliidae</taxon>
        <taxon>Desmophyllum</taxon>
    </lineage>
</organism>
<dbReference type="InterPro" id="IPR036361">
    <property type="entry name" value="SAP_dom_sf"/>
</dbReference>
<keyword evidence="4" id="KW-0175">Coiled coil</keyword>
<evidence type="ECO:0000256" key="6">
    <source>
        <dbReference type="SAM" id="Phobius"/>
    </source>
</evidence>
<dbReference type="Gene3D" id="1.10.720.30">
    <property type="entry name" value="SAP domain"/>
    <property type="match status" value="1"/>
</dbReference>
<dbReference type="OrthoDB" id="6011681at2759"/>
<feature type="coiled-coil region" evidence="4">
    <location>
        <begin position="385"/>
        <end position="416"/>
    </location>
</feature>
<reference evidence="8" key="1">
    <citation type="submission" date="2023-01" db="EMBL/GenBank/DDBJ databases">
        <title>Genome assembly of the deep-sea coral Lophelia pertusa.</title>
        <authorList>
            <person name="Herrera S."/>
            <person name="Cordes E."/>
        </authorList>
    </citation>
    <scope>NUCLEOTIDE SEQUENCE</scope>
    <source>
        <strain evidence="8">USNM1676648</strain>
        <tissue evidence="8">Polyp</tissue>
    </source>
</reference>
<evidence type="ECO:0000256" key="2">
    <source>
        <dbReference type="ARBA" id="ARBA00022771"/>
    </source>
</evidence>
<dbReference type="InterPro" id="IPR001965">
    <property type="entry name" value="Znf_PHD"/>
</dbReference>